<name>A0A0C9SX45_PLICR</name>
<dbReference type="Proteomes" id="UP000053263">
    <property type="component" value="Unassembled WGS sequence"/>
</dbReference>
<keyword evidence="3" id="KW-1133">Transmembrane helix</keyword>
<feature type="region of interest" description="Disordered" evidence="2">
    <location>
        <begin position="1"/>
        <end position="81"/>
    </location>
</feature>
<keyword evidence="5" id="KW-1185">Reference proteome</keyword>
<keyword evidence="3" id="KW-0472">Membrane</keyword>
<dbReference type="AlphaFoldDB" id="A0A0C9SX45"/>
<feature type="compositionally biased region" description="Polar residues" evidence="2">
    <location>
        <begin position="1"/>
        <end position="11"/>
    </location>
</feature>
<reference evidence="4 5" key="1">
    <citation type="submission" date="2014-06" db="EMBL/GenBank/DDBJ databases">
        <title>Evolutionary Origins and Diversification of the Mycorrhizal Mutualists.</title>
        <authorList>
            <consortium name="DOE Joint Genome Institute"/>
            <consortium name="Mycorrhizal Genomics Consortium"/>
            <person name="Kohler A."/>
            <person name="Kuo A."/>
            <person name="Nagy L.G."/>
            <person name="Floudas D."/>
            <person name="Copeland A."/>
            <person name="Barry K.W."/>
            <person name="Cichocki N."/>
            <person name="Veneault-Fourrey C."/>
            <person name="LaButti K."/>
            <person name="Lindquist E.A."/>
            <person name="Lipzen A."/>
            <person name="Lundell T."/>
            <person name="Morin E."/>
            <person name="Murat C."/>
            <person name="Riley R."/>
            <person name="Ohm R."/>
            <person name="Sun H."/>
            <person name="Tunlid A."/>
            <person name="Henrissat B."/>
            <person name="Grigoriev I.V."/>
            <person name="Hibbett D.S."/>
            <person name="Martin F."/>
        </authorList>
    </citation>
    <scope>NUCLEOTIDE SEQUENCE [LARGE SCALE GENOMIC DNA]</scope>
    <source>
        <strain evidence="4 5">FD-325 SS-3</strain>
    </source>
</reference>
<dbReference type="OrthoDB" id="10263751at2759"/>
<keyword evidence="1" id="KW-0175">Coiled coil</keyword>
<accession>A0A0C9SX45</accession>
<evidence type="ECO:0000256" key="2">
    <source>
        <dbReference type="SAM" id="MobiDB-lite"/>
    </source>
</evidence>
<feature type="transmembrane region" description="Helical" evidence="3">
    <location>
        <begin position="437"/>
        <end position="459"/>
    </location>
</feature>
<keyword evidence="3" id="KW-0812">Transmembrane</keyword>
<feature type="region of interest" description="Disordered" evidence="2">
    <location>
        <begin position="413"/>
        <end position="432"/>
    </location>
</feature>
<evidence type="ECO:0000256" key="1">
    <source>
        <dbReference type="SAM" id="Coils"/>
    </source>
</evidence>
<dbReference type="EMBL" id="KN832572">
    <property type="protein sequence ID" value="KII84140.1"/>
    <property type="molecule type" value="Genomic_DNA"/>
</dbReference>
<protein>
    <submittedName>
        <fullName evidence="4">Uncharacterized protein</fullName>
    </submittedName>
</protein>
<proteinExistence type="predicted"/>
<evidence type="ECO:0000313" key="5">
    <source>
        <dbReference type="Proteomes" id="UP000053263"/>
    </source>
</evidence>
<evidence type="ECO:0000256" key="3">
    <source>
        <dbReference type="SAM" id="Phobius"/>
    </source>
</evidence>
<evidence type="ECO:0000313" key="4">
    <source>
        <dbReference type="EMBL" id="KII84140.1"/>
    </source>
</evidence>
<dbReference type="HOGENOM" id="CLU_037537_1_0_1"/>
<organism evidence="4 5">
    <name type="scientific">Plicaturopsis crispa FD-325 SS-3</name>
    <dbReference type="NCBI Taxonomy" id="944288"/>
    <lineage>
        <taxon>Eukaryota</taxon>
        <taxon>Fungi</taxon>
        <taxon>Dikarya</taxon>
        <taxon>Basidiomycota</taxon>
        <taxon>Agaricomycotina</taxon>
        <taxon>Agaricomycetes</taxon>
        <taxon>Agaricomycetidae</taxon>
        <taxon>Amylocorticiales</taxon>
        <taxon>Amylocorticiaceae</taxon>
        <taxon>Plicatura</taxon>
        <taxon>Plicaturopsis crispa</taxon>
    </lineage>
</organism>
<gene>
    <name evidence="4" type="ORF">PLICRDRAFT_57946</name>
</gene>
<feature type="coiled-coil region" evidence="1">
    <location>
        <begin position="250"/>
        <end position="277"/>
    </location>
</feature>
<dbReference type="PANTHER" id="PTHR42032:SF1">
    <property type="entry name" value="YALI0E30679P"/>
    <property type="match status" value="1"/>
</dbReference>
<dbReference type="PANTHER" id="PTHR42032">
    <property type="entry name" value="YALI0E30679P"/>
    <property type="match status" value="1"/>
</dbReference>
<sequence length="468" mass="52115">MPTSLLQSAQSTDRHTSTRRQVVPPQMSLNCREGASGTQDEQDEDSRSDIDSMSDVSGESDEGDTPHRAQEIPTRAAEPDVERSSWTDLDLSIVVALVSPIGNWLTGGDHIKDLLLIALLIFYLHQLIQVPWELYRSSRPRRPHSSAPVSSEAAGRLAKLARTELRVHEFTYLMLSVASPLLGASFLRYILSTLNGSDPLSWFSTTLFVLATGMRPWTHLISRLRQRTDDLNDAIHYPSPESQLIAHGKLQAILERVDSLERELKRVKSRAAQAEGVEEVCDDLSGAVEDVKKIVRRNQKKADMAHLAQDNRIALLERSVEILLSQRPRPEQSLLFSLPSKIWSLLTFEDPPRHAEKLATQHHHHRHSSIPSPLCTPTRLETILEDSDDSTGSEDAAHAGEHVTHVMLPLKSGRTKSTAKPAPVLPRPRPASSSSAFIAYAAAIVTWPYLMSIRILAMLTVPMRKAFL</sequence>